<evidence type="ECO:0000256" key="3">
    <source>
        <dbReference type="ARBA" id="ARBA00022840"/>
    </source>
</evidence>
<dbReference type="SMART" id="SM00382">
    <property type="entry name" value="AAA"/>
    <property type="match status" value="2"/>
</dbReference>
<dbReference type="PANTHER" id="PTHR23077">
    <property type="entry name" value="AAA-FAMILY ATPASE"/>
    <property type="match status" value="1"/>
</dbReference>
<dbReference type="GO" id="GO:0016887">
    <property type="term" value="F:ATP hydrolysis activity"/>
    <property type="evidence" value="ECO:0007669"/>
    <property type="project" value="InterPro"/>
</dbReference>
<dbReference type="Gene3D" id="3.40.50.300">
    <property type="entry name" value="P-loop containing nucleotide triphosphate hydrolases"/>
    <property type="match status" value="2"/>
</dbReference>
<dbReference type="OrthoDB" id="6375379at2759"/>
<reference evidence="4" key="1">
    <citation type="submission" date="2020-11" db="EMBL/GenBank/DDBJ databases">
        <authorList>
            <person name="Tran Van P."/>
        </authorList>
    </citation>
    <scope>NUCLEOTIDE SEQUENCE</scope>
</reference>
<dbReference type="InterPro" id="IPR027417">
    <property type="entry name" value="P-loop_NTPase"/>
</dbReference>
<keyword evidence="3" id="KW-0067">ATP-binding</keyword>
<dbReference type="Pfam" id="PF17862">
    <property type="entry name" value="AAA_lid_3"/>
    <property type="match status" value="1"/>
</dbReference>
<dbReference type="InterPro" id="IPR041569">
    <property type="entry name" value="AAA_lid_3"/>
</dbReference>
<evidence type="ECO:0000256" key="1">
    <source>
        <dbReference type="ARBA" id="ARBA00022737"/>
    </source>
</evidence>
<dbReference type="InterPro" id="IPR003959">
    <property type="entry name" value="ATPase_AAA_core"/>
</dbReference>
<dbReference type="AlphaFoldDB" id="A0A7R8ZML7"/>
<dbReference type="InterPro" id="IPR050168">
    <property type="entry name" value="AAA_ATPase_domain"/>
</dbReference>
<name>A0A7R8ZML7_9CRUS</name>
<evidence type="ECO:0000313" key="4">
    <source>
        <dbReference type="EMBL" id="CAD7230161.1"/>
    </source>
</evidence>
<dbReference type="Gene3D" id="1.10.8.60">
    <property type="match status" value="2"/>
</dbReference>
<dbReference type="Pfam" id="PF00004">
    <property type="entry name" value="AAA"/>
    <property type="match status" value="2"/>
</dbReference>
<keyword evidence="1" id="KW-0677">Repeat</keyword>
<dbReference type="PROSITE" id="PS00674">
    <property type="entry name" value="AAA"/>
    <property type="match status" value="1"/>
</dbReference>
<dbReference type="CDD" id="cd19511">
    <property type="entry name" value="RecA-like_CDC48_r2-like"/>
    <property type="match status" value="1"/>
</dbReference>
<dbReference type="InterPro" id="IPR003960">
    <property type="entry name" value="ATPase_AAA_CS"/>
</dbReference>
<protein>
    <submittedName>
        <fullName evidence="4">Uncharacterized protein</fullName>
    </submittedName>
</protein>
<dbReference type="FunFam" id="3.40.50.300:FF:000018">
    <property type="entry name" value="Cell division control 48"/>
    <property type="match status" value="1"/>
</dbReference>
<dbReference type="GO" id="GO:0005524">
    <property type="term" value="F:ATP binding"/>
    <property type="evidence" value="ECO:0007669"/>
    <property type="project" value="UniProtKB-KW"/>
</dbReference>
<evidence type="ECO:0000256" key="2">
    <source>
        <dbReference type="ARBA" id="ARBA00022741"/>
    </source>
</evidence>
<dbReference type="EMBL" id="OB662505">
    <property type="protein sequence ID" value="CAD7230161.1"/>
    <property type="molecule type" value="Genomic_DNA"/>
</dbReference>
<gene>
    <name evidence="4" type="ORF">CTOB1V02_LOCUS8023</name>
</gene>
<accession>A0A7R8ZML7</accession>
<dbReference type="InterPro" id="IPR003593">
    <property type="entry name" value="AAA+_ATPase"/>
</dbReference>
<dbReference type="SUPFAM" id="SSF52540">
    <property type="entry name" value="P-loop containing nucleoside triphosphate hydrolases"/>
    <property type="match status" value="2"/>
</dbReference>
<proteinExistence type="predicted"/>
<keyword evidence="2" id="KW-0547">Nucleotide-binding</keyword>
<dbReference type="PANTHER" id="PTHR23077:SF27">
    <property type="entry name" value="ATPASE FAMILY GENE 2 PROTEIN HOMOLOG A"/>
    <property type="match status" value="1"/>
</dbReference>
<organism evidence="4">
    <name type="scientific">Cyprideis torosa</name>
    <dbReference type="NCBI Taxonomy" id="163714"/>
    <lineage>
        <taxon>Eukaryota</taxon>
        <taxon>Metazoa</taxon>
        <taxon>Ecdysozoa</taxon>
        <taxon>Arthropoda</taxon>
        <taxon>Crustacea</taxon>
        <taxon>Oligostraca</taxon>
        <taxon>Ostracoda</taxon>
        <taxon>Podocopa</taxon>
        <taxon>Podocopida</taxon>
        <taxon>Cytherocopina</taxon>
        <taxon>Cytheroidea</taxon>
        <taxon>Cytherideidae</taxon>
        <taxon>Cyprideis</taxon>
    </lineage>
</organism>
<dbReference type="GO" id="GO:0005737">
    <property type="term" value="C:cytoplasm"/>
    <property type="evidence" value="ECO:0007669"/>
    <property type="project" value="TreeGrafter"/>
</dbReference>
<sequence length="782" mass="86223">MSNKSSSSRRNKASAWLSCSQCNLVFERKDSSLHACAAEGSREAVEHPLISLSPEGRFLRGPLQRTSSGHEREEEGVVFVSYDALRLLELSIESLVVVAERVLLRVWPSQQVKLCRLEVSPSTLSLHPPLGEMAGSGRLVSLLPYLLPLPILETLTLGIPGVPPAADLLGRNGLIRHLLNAVFIQHGGDVVLKVLGRPFTFSVLDYRVMKEEEPLSTQLQWLTLDSTLDEGGPCKAREELFFRVDPATRVTFETGASRDRKGERWFERPQLEWDQIAGMDAVKRQLEDVLKLLEQFKNAKSSFPPTGILLHGPAGSGKTLLRLSLRSRSWPTIVCVSPLDVFMKPDASEQSLLLQRFEEAASFAPSILWIEDIDALVSAAGTKESRRMLSLLSHVLDRAPGSGVVVIACTNSVESVPMALRRAGRLEREMEIPVPSLRDRQMILQSLGLEGPLASSVAELTPGFVGGDLLTLLRLASVEGGVESLDEAEIVRVLPQVKPSALREMRFENPKTSWTDIGGMEEVKKALEQSLTWPLKHPEAFKRLGIRPPKGLLMYGPPGCSKTLIAKATAGSVGLNFISVKGPELLSKWVGESEKAVRELFRKARQASPCIVFFDEIDAIGGSRNTSSTSSGVGERVLAQLLTELDGVELLKDVFILGATNRPDLVDPALTRPGRLDRIVHVPLPDKRSRREIFRVHLRSTPSYLDSEAEGLDELAEMTGGYSGAEIAAVCHEAALMALTEDINADRLQRRHFHAALELLKPRITAEDLQVYDRYHKKDDRP</sequence>